<reference evidence="2 3" key="1">
    <citation type="submission" date="2023-08" db="EMBL/GenBank/DDBJ databases">
        <authorList>
            <person name="Palmer J.M."/>
        </authorList>
    </citation>
    <scope>NUCLEOTIDE SEQUENCE [LARGE SCALE GENOMIC DNA]</scope>
    <source>
        <strain evidence="2 3">TWF481</strain>
    </source>
</reference>
<evidence type="ECO:0000259" key="1">
    <source>
        <dbReference type="PROSITE" id="PS50011"/>
    </source>
</evidence>
<dbReference type="PANTHER" id="PTHR37171">
    <property type="entry name" value="SERINE/THREONINE-PROTEIN KINASE YRZF-RELATED"/>
    <property type="match status" value="1"/>
</dbReference>
<dbReference type="GO" id="GO:0005524">
    <property type="term" value="F:ATP binding"/>
    <property type="evidence" value="ECO:0007669"/>
    <property type="project" value="InterPro"/>
</dbReference>
<dbReference type="GO" id="GO:0004672">
    <property type="term" value="F:protein kinase activity"/>
    <property type="evidence" value="ECO:0007669"/>
    <property type="project" value="InterPro"/>
</dbReference>
<dbReference type="InterPro" id="IPR011009">
    <property type="entry name" value="Kinase-like_dom_sf"/>
</dbReference>
<dbReference type="Proteomes" id="UP001370758">
    <property type="component" value="Unassembled WGS sequence"/>
</dbReference>
<organism evidence="2 3">
    <name type="scientific">Arthrobotrys musiformis</name>
    <dbReference type="NCBI Taxonomy" id="47236"/>
    <lineage>
        <taxon>Eukaryota</taxon>
        <taxon>Fungi</taxon>
        <taxon>Dikarya</taxon>
        <taxon>Ascomycota</taxon>
        <taxon>Pezizomycotina</taxon>
        <taxon>Orbiliomycetes</taxon>
        <taxon>Orbiliales</taxon>
        <taxon>Orbiliaceae</taxon>
        <taxon>Arthrobotrys</taxon>
    </lineage>
</organism>
<dbReference type="Gene3D" id="1.10.510.10">
    <property type="entry name" value="Transferase(Phosphotransferase) domain 1"/>
    <property type="match status" value="1"/>
</dbReference>
<dbReference type="SUPFAM" id="SSF56112">
    <property type="entry name" value="Protein kinase-like (PK-like)"/>
    <property type="match status" value="1"/>
</dbReference>
<dbReference type="PANTHER" id="PTHR37171:SF1">
    <property type="entry name" value="SERINE_THREONINE-PROTEIN KINASE YRZF-RELATED"/>
    <property type="match status" value="1"/>
</dbReference>
<evidence type="ECO:0000313" key="2">
    <source>
        <dbReference type="EMBL" id="KAK6500303.1"/>
    </source>
</evidence>
<name>A0AAV9W3R9_9PEZI</name>
<dbReference type="PROSITE" id="PS50011">
    <property type="entry name" value="PROTEIN_KINASE_DOM"/>
    <property type="match status" value="1"/>
</dbReference>
<dbReference type="AlphaFoldDB" id="A0AAV9W3R9"/>
<keyword evidence="3" id="KW-1185">Reference proteome</keyword>
<proteinExistence type="predicted"/>
<dbReference type="InterPro" id="IPR000719">
    <property type="entry name" value="Prot_kinase_dom"/>
</dbReference>
<comment type="caution">
    <text evidence="2">The sequence shown here is derived from an EMBL/GenBank/DDBJ whole genome shotgun (WGS) entry which is preliminary data.</text>
</comment>
<sequence>MVAPPLRISKLRSTRVAPNSRYPRYPDGSLTEWKDVDDSIEKLLRPHLTRKFIELEQNAGVNQRALFGAVCDENQIIRRSERAYESPVVEILGCVFGIASTLDGYGAAPIIGDPDKIFAVGDQELNNLRVRLVVEYKTPWALELLDNLVEAFNEERSKRTDKEGSEHCDESNELLKAVAQLYGYMIFNSFEFGVLCTYEKLFLFQRYHDHDGTRMRVSRAFRHSDGGLRSPVAAITYICHHVANVESSNYSPLDSGPKPTETHILNFDPGLDFDGIFKKDSLESWKNMELHFSKKLYKNEATTIKGEIRHKSDSRHNHAVILKIYDITIPQNLEKAMDEIAMYEKLHNLQGKDIPILYAAGTVWGMFKVLVLEDCGEVAIDATLTIDFWSRAEQALKNIHQEGVLHGDVRLQNITISRSGVKFIDLGLSRIVDAEAVGFEKEDMRCLRELRRGREI</sequence>
<dbReference type="InterPro" id="IPR052396">
    <property type="entry name" value="Meiotic_Drive_Suppr_Kinase"/>
</dbReference>
<feature type="domain" description="Protein kinase" evidence="1">
    <location>
        <begin position="262"/>
        <end position="456"/>
    </location>
</feature>
<accession>A0AAV9W3R9</accession>
<evidence type="ECO:0000313" key="3">
    <source>
        <dbReference type="Proteomes" id="UP001370758"/>
    </source>
</evidence>
<protein>
    <recommendedName>
        <fullName evidence="1">Protein kinase domain-containing protein</fullName>
    </recommendedName>
</protein>
<gene>
    <name evidence="2" type="ORF">TWF481_010647</name>
</gene>
<dbReference type="EMBL" id="JAVHJL010000007">
    <property type="protein sequence ID" value="KAK6500303.1"/>
    <property type="molecule type" value="Genomic_DNA"/>
</dbReference>